<dbReference type="Pfam" id="PF00480">
    <property type="entry name" value="ROK"/>
    <property type="match status" value="1"/>
</dbReference>
<evidence type="ECO:0000313" key="1">
    <source>
        <dbReference type="EMBL" id="HEB48193.1"/>
    </source>
</evidence>
<sequence>MKHAIAVDIGATNTRVALGNSEGELLEIVVFGTWEARSPEEYIARIAQVAVELERRHGVEAVGVGVGSPGPLDIRRGEVVNSPNMPFKRIEIVRPLREILRKPVAFANDAVTAAVGEKYWGLGRDKENLVYVTISTGIGGGVYVDGELLLGKEGNAHEIGHMVVDVEGRLVCGCGKRGHWEAYSSGRGIPNLARFLAEAEPSLVEETCLPLGPELTAKEVFDAFRRGDQLARKVIEWVNRFNACGFANITNAYDPELITVGGSVALNNPDVLIEGLRDRVAEYAVNRVPEITLTKLGPNVGLMGALALGLGLEKKVPLV</sequence>
<dbReference type="InterPro" id="IPR043129">
    <property type="entry name" value="ATPase_NBD"/>
</dbReference>
<gene>
    <name evidence="2" type="ORF">ENM88_04640</name>
    <name evidence="1" type="ORF">ENP77_00100</name>
</gene>
<dbReference type="AlphaFoldDB" id="A0A7C1NXH1"/>
<dbReference type="PANTHER" id="PTHR18964">
    <property type="entry name" value="ROK (REPRESSOR, ORF, KINASE) FAMILY"/>
    <property type="match status" value="1"/>
</dbReference>
<reference evidence="1" key="1">
    <citation type="journal article" date="2020" name="mSystems">
        <title>Genome- and Community-Level Interaction Insights into Carbon Utilization and Element Cycling Functions of Hydrothermarchaeota in Hydrothermal Sediment.</title>
        <authorList>
            <person name="Zhou Z."/>
            <person name="Liu Y."/>
            <person name="Xu W."/>
            <person name="Pan J."/>
            <person name="Luo Z.H."/>
            <person name="Li M."/>
        </authorList>
    </citation>
    <scope>NUCLEOTIDE SEQUENCE [LARGE SCALE GENOMIC DNA]</scope>
    <source>
        <strain evidence="2">SpSt-1125</strain>
        <strain evidence="1">SpSt-25</strain>
    </source>
</reference>
<name>A0A7C1NXH1_THEPE</name>
<dbReference type="GO" id="GO:0009384">
    <property type="term" value="F:N-acylmannosamine kinase activity"/>
    <property type="evidence" value="ECO:0007669"/>
    <property type="project" value="TreeGrafter"/>
</dbReference>
<dbReference type="SUPFAM" id="SSF53067">
    <property type="entry name" value="Actin-like ATPase domain"/>
    <property type="match status" value="1"/>
</dbReference>
<dbReference type="GO" id="GO:0008761">
    <property type="term" value="F:UDP-N-acetylglucosamine 2-epimerase activity"/>
    <property type="evidence" value="ECO:0007669"/>
    <property type="project" value="TreeGrafter"/>
</dbReference>
<dbReference type="Gene3D" id="3.30.420.40">
    <property type="match status" value="2"/>
</dbReference>
<dbReference type="CDD" id="cd24063">
    <property type="entry name" value="ASKHA_NBD_ROK_ApGLK-like"/>
    <property type="match status" value="1"/>
</dbReference>
<proteinExistence type="predicted"/>
<dbReference type="InterPro" id="IPR000600">
    <property type="entry name" value="ROK"/>
</dbReference>
<evidence type="ECO:0000313" key="2">
    <source>
        <dbReference type="EMBL" id="HHP05021.1"/>
    </source>
</evidence>
<dbReference type="EMBL" id="DSKP01000005">
    <property type="protein sequence ID" value="HEB48193.1"/>
    <property type="molecule type" value="Genomic_DNA"/>
</dbReference>
<protein>
    <submittedName>
        <fullName evidence="1">ROK family protein</fullName>
    </submittedName>
</protein>
<dbReference type="PANTHER" id="PTHR18964:SF149">
    <property type="entry name" value="BIFUNCTIONAL UDP-N-ACETYLGLUCOSAMINE 2-EPIMERASE_N-ACETYLMANNOSAMINE KINASE"/>
    <property type="match status" value="1"/>
</dbReference>
<accession>A0A7C1NXH1</accession>
<dbReference type="EMBL" id="DRZM01000140">
    <property type="protein sequence ID" value="HHP05021.1"/>
    <property type="molecule type" value="Genomic_DNA"/>
</dbReference>
<organism evidence="1">
    <name type="scientific">Thermofilum pendens</name>
    <dbReference type="NCBI Taxonomy" id="2269"/>
    <lineage>
        <taxon>Archaea</taxon>
        <taxon>Thermoproteota</taxon>
        <taxon>Thermoprotei</taxon>
        <taxon>Thermofilales</taxon>
        <taxon>Thermofilaceae</taxon>
        <taxon>Thermofilum</taxon>
    </lineage>
</organism>
<comment type="caution">
    <text evidence="1">The sequence shown here is derived from an EMBL/GenBank/DDBJ whole genome shotgun (WGS) entry which is preliminary data.</text>
</comment>